<keyword evidence="2" id="KW-1185">Reference proteome</keyword>
<name>A0AB34YZX7_9HYPH</name>
<comment type="caution">
    <text evidence="1">The sequence shown here is derived from an EMBL/GenBank/DDBJ whole genome shotgun (WGS) entry which is preliminary data.</text>
</comment>
<evidence type="ECO:0000313" key="2">
    <source>
        <dbReference type="Proteomes" id="UP000553980"/>
    </source>
</evidence>
<accession>A0AB34YZX7</accession>
<protein>
    <submittedName>
        <fullName evidence="1">Uracil-DNA glycosylase</fullName>
    </submittedName>
</protein>
<dbReference type="Proteomes" id="UP000553980">
    <property type="component" value="Unassembled WGS sequence"/>
</dbReference>
<reference evidence="1 2" key="1">
    <citation type="submission" date="2020-08" db="EMBL/GenBank/DDBJ databases">
        <title>Genomic Encyclopedia of Type Strains, Phase IV (KMG-IV): sequencing the most valuable type-strain genomes for metagenomic binning, comparative biology and taxonomic classification.</title>
        <authorList>
            <person name="Goeker M."/>
        </authorList>
    </citation>
    <scope>NUCLEOTIDE SEQUENCE [LARGE SCALE GENOMIC DNA]</scope>
    <source>
        <strain evidence="1 2">DSM 23868</strain>
    </source>
</reference>
<proteinExistence type="predicted"/>
<dbReference type="EMBL" id="JACIEX010000016">
    <property type="protein sequence ID" value="MBB4095959.1"/>
    <property type="molecule type" value="Genomic_DNA"/>
</dbReference>
<evidence type="ECO:0000313" key="1">
    <source>
        <dbReference type="EMBL" id="MBB4095959.1"/>
    </source>
</evidence>
<dbReference type="RefSeq" id="WP_328596263.1">
    <property type="nucleotide sequence ID" value="NZ_JACIEX010000016.1"/>
</dbReference>
<organism evidence="1 2">
    <name type="scientific">Brucella pecoris</name>
    <dbReference type="NCBI Taxonomy" id="867683"/>
    <lineage>
        <taxon>Bacteria</taxon>
        <taxon>Pseudomonadati</taxon>
        <taxon>Pseudomonadota</taxon>
        <taxon>Alphaproteobacteria</taxon>
        <taxon>Hyphomicrobiales</taxon>
        <taxon>Brucellaceae</taxon>
        <taxon>Brucella/Ochrobactrum group</taxon>
        <taxon>Brucella</taxon>
    </lineage>
</organism>
<dbReference type="AlphaFoldDB" id="A0AB34YZX7"/>
<sequence length="59" mass="6823">MKIAAIRGIPLEFKNHLILVTIHPSYLLRLRAQIGFEREQAMFLKELAKVAEFERAAET</sequence>
<gene>
    <name evidence="1" type="ORF">GGQ79_004512</name>
</gene>